<dbReference type="PIRSF" id="PIRSF016661">
    <property type="entry name" value="BioY"/>
    <property type="match status" value="1"/>
</dbReference>
<feature type="transmembrane region" description="Helical" evidence="9">
    <location>
        <begin position="40"/>
        <end position="59"/>
    </location>
</feature>
<organism evidence="11 12">
    <name type="scientific">Limosilactobacillus fastidiosus</name>
    <dbReference type="NCBI Taxonomy" id="2759855"/>
    <lineage>
        <taxon>Bacteria</taxon>
        <taxon>Bacillati</taxon>
        <taxon>Bacillota</taxon>
        <taxon>Bacilli</taxon>
        <taxon>Lactobacillales</taxon>
        <taxon>Lactobacillaceae</taxon>
        <taxon>Limosilactobacillus</taxon>
    </lineage>
</organism>
<comment type="similarity">
    <text evidence="2 8">Belongs to the BioY family.</text>
</comment>
<keyword evidence="5 9" id="KW-0812">Transmembrane</keyword>
<evidence type="ECO:0000256" key="5">
    <source>
        <dbReference type="ARBA" id="ARBA00022692"/>
    </source>
</evidence>
<feature type="transmembrane region" description="Helical" evidence="9">
    <location>
        <begin position="65"/>
        <end position="85"/>
    </location>
</feature>
<evidence type="ECO:0000256" key="7">
    <source>
        <dbReference type="ARBA" id="ARBA00023136"/>
    </source>
</evidence>
<dbReference type="Proteomes" id="UP000544052">
    <property type="component" value="Unassembled WGS sequence"/>
</dbReference>
<evidence type="ECO:0000256" key="4">
    <source>
        <dbReference type="ARBA" id="ARBA00022475"/>
    </source>
</evidence>
<evidence type="ECO:0000313" key="11">
    <source>
        <dbReference type="EMBL" id="MBB1085896.1"/>
    </source>
</evidence>
<evidence type="ECO:0000313" key="12">
    <source>
        <dbReference type="Proteomes" id="UP000518255"/>
    </source>
</evidence>
<dbReference type="Pfam" id="PF02632">
    <property type="entry name" value="BioY"/>
    <property type="match status" value="1"/>
</dbReference>
<dbReference type="PANTHER" id="PTHR34295">
    <property type="entry name" value="BIOTIN TRANSPORTER BIOY"/>
    <property type="match status" value="1"/>
</dbReference>
<comment type="caution">
    <text evidence="11">The sequence shown here is derived from an EMBL/GenBank/DDBJ whole genome shotgun (WGS) entry which is preliminary data.</text>
</comment>
<dbReference type="EMBL" id="JACIUZ010000041">
    <property type="protein sequence ID" value="MBB1063423.1"/>
    <property type="molecule type" value="Genomic_DNA"/>
</dbReference>
<evidence type="ECO:0000256" key="8">
    <source>
        <dbReference type="PIRNR" id="PIRNR016661"/>
    </source>
</evidence>
<feature type="transmembrane region" description="Helical" evidence="9">
    <location>
        <begin position="132"/>
        <end position="157"/>
    </location>
</feature>
<keyword evidence="13" id="KW-1185">Reference proteome</keyword>
<evidence type="ECO:0000313" key="13">
    <source>
        <dbReference type="Proteomes" id="UP000544052"/>
    </source>
</evidence>
<dbReference type="EMBL" id="JACIUY010000048">
    <property type="protein sequence ID" value="MBB1085896.1"/>
    <property type="molecule type" value="Genomic_DNA"/>
</dbReference>
<sequence>MMLAILIICSQITIPLPGVPLTLQTFAIGMIATMLPLRDCLLIIFTYLLIGSVGLPVFANFAGGLPILLSPLGGYLIGFLIYGLITSGILGLTSRSSLTICLANFLGAASQLIIGGLWLIPANHLTLSQAMTIGVIPFIIPGILKLFLVVIVAQRLLKARLLAR</sequence>
<dbReference type="PANTHER" id="PTHR34295:SF4">
    <property type="entry name" value="BIOTIN TRANSPORTER BIOY-RELATED"/>
    <property type="match status" value="1"/>
</dbReference>
<reference evidence="12 13" key="1">
    <citation type="submission" date="2020-07" db="EMBL/GenBank/DDBJ databases">
        <title>Description of Limosilactobacillus balticus sp. nov., Limosilactobacillus agrestis sp. nov., Limosilactobacillus albertensis sp. nov., Limosilactobacillus rudii sp. nov., Limosilactobacillus fastidiosus sp. nov., five novel Limosilactobacillus species isolated from the vertebrate gastrointestinal tract, and proposal of 6 subspecies of Limosilactobacillus reuteri adapted to the gastrointestinal tract of specific vertebrate hosts.</title>
        <authorList>
            <person name="Li F."/>
            <person name="Cheng C."/>
            <person name="Zheng J."/>
            <person name="Quevedo R.M."/>
            <person name="Li J."/>
            <person name="Roos S."/>
            <person name="Gaenzle M.G."/>
            <person name="Walter J."/>
        </authorList>
    </citation>
    <scope>NUCLEOTIDE SEQUENCE [LARGE SCALE GENOMIC DNA]</scope>
    <source>
        <strain evidence="11 12">WF-MA3-C</strain>
        <strain evidence="10 13">WF-MO7-1</strain>
    </source>
</reference>
<keyword evidence="3 8" id="KW-0813">Transport</keyword>
<dbReference type="AlphaFoldDB" id="A0A7W3TYY8"/>
<evidence type="ECO:0000256" key="6">
    <source>
        <dbReference type="ARBA" id="ARBA00022989"/>
    </source>
</evidence>
<dbReference type="GO" id="GO:0015225">
    <property type="term" value="F:biotin transmembrane transporter activity"/>
    <property type="evidence" value="ECO:0007669"/>
    <property type="project" value="UniProtKB-UniRule"/>
</dbReference>
<gene>
    <name evidence="11" type="ORF">H5R63_03665</name>
    <name evidence="10" type="ORF">H5R64_06590</name>
</gene>
<comment type="subcellular location">
    <subcellularLocation>
        <location evidence="1 8">Cell membrane</location>
        <topology evidence="1 8">Multi-pass membrane protein</topology>
    </subcellularLocation>
</comment>
<keyword evidence="6 9" id="KW-1133">Transmembrane helix</keyword>
<evidence type="ECO:0000256" key="3">
    <source>
        <dbReference type="ARBA" id="ARBA00022448"/>
    </source>
</evidence>
<evidence type="ECO:0000256" key="9">
    <source>
        <dbReference type="SAM" id="Phobius"/>
    </source>
</evidence>
<keyword evidence="7 8" id="KW-0472">Membrane</keyword>
<accession>A0A7W3TYY8</accession>
<evidence type="ECO:0000256" key="2">
    <source>
        <dbReference type="ARBA" id="ARBA00010692"/>
    </source>
</evidence>
<dbReference type="InterPro" id="IPR003784">
    <property type="entry name" value="BioY"/>
</dbReference>
<dbReference type="GO" id="GO:0005886">
    <property type="term" value="C:plasma membrane"/>
    <property type="evidence" value="ECO:0007669"/>
    <property type="project" value="UniProtKB-SubCell"/>
</dbReference>
<name>A0A7W3TYY8_9LACO</name>
<dbReference type="Proteomes" id="UP000518255">
    <property type="component" value="Unassembled WGS sequence"/>
</dbReference>
<dbReference type="Gene3D" id="1.10.1760.20">
    <property type="match status" value="1"/>
</dbReference>
<proteinExistence type="inferred from homology"/>
<protein>
    <recommendedName>
        <fullName evidence="8">Biotin transporter</fullName>
    </recommendedName>
</protein>
<evidence type="ECO:0000256" key="1">
    <source>
        <dbReference type="ARBA" id="ARBA00004651"/>
    </source>
</evidence>
<evidence type="ECO:0000313" key="10">
    <source>
        <dbReference type="EMBL" id="MBB1063423.1"/>
    </source>
</evidence>
<keyword evidence="4 8" id="KW-1003">Cell membrane</keyword>
<feature type="transmembrane region" description="Helical" evidence="9">
    <location>
        <begin position="97"/>
        <end position="120"/>
    </location>
</feature>